<dbReference type="EMBL" id="ML208700">
    <property type="protein sequence ID" value="TFK61057.1"/>
    <property type="molecule type" value="Genomic_DNA"/>
</dbReference>
<dbReference type="Proteomes" id="UP000308600">
    <property type="component" value="Unassembled WGS sequence"/>
</dbReference>
<proteinExistence type="predicted"/>
<evidence type="ECO:0000313" key="1">
    <source>
        <dbReference type="EMBL" id="TFK61057.1"/>
    </source>
</evidence>
<name>A0ACD3A8A2_9AGAR</name>
<protein>
    <submittedName>
        <fullName evidence="1">Uncharacterized protein</fullName>
    </submittedName>
</protein>
<accession>A0ACD3A8A2</accession>
<organism evidence="1 2">
    <name type="scientific">Pluteus cervinus</name>
    <dbReference type="NCBI Taxonomy" id="181527"/>
    <lineage>
        <taxon>Eukaryota</taxon>
        <taxon>Fungi</taxon>
        <taxon>Dikarya</taxon>
        <taxon>Basidiomycota</taxon>
        <taxon>Agaricomycotina</taxon>
        <taxon>Agaricomycetes</taxon>
        <taxon>Agaricomycetidae</taxon>
        <taxon>Agaricales</taxon>
        <taxon>Pluteineae</taxon>
        <taxon>Pluteaceae</taxon>
        <taxon>Pluteus</taxon>
    </lineage>
</organism>
<keyword evidence="2" id="KW-1185">Reference proteome</keyword>
<gene>
    <name evidence="1" type="ORF">BDN72DRAFT_485098</name>
</gene>
<evidence type="ECO:0000313" key="2">
    <source>
        <dbReference type="Proteomes" id="UP000308600"/>
    </source>
</evidence>
<sequence length="361" mass="40998">MHPEIPENKRHHRFFISEEFITLKSETDPEYFAPLVQGITVVDLERFLATLFPTEYGQYDATSFDEWASILKVAHYWEFESIIKLALEKIEPVSSPVDKVVLGKTYNIPEWAVEARVLLCRREEPITLEEASRMGIEEVVNISTTRHRIRSSEIRFGMQDSTIRSILSGEEDEEENVVAEVALPPAVPEAADSDPDSTTTLSQSSVKDAPVDRKDPRICRAIELRTELKVLKKQLAAAKESEDVETQIDDLEEEYLRLYKGLSGETGQFRCLDRDGSYIYDAVLSITRTSLAELCVQSMLTGCLHPDARRIQALCIHFPLYKTKDGIRKLPQQITLNVLNRYGLKYTIDATKGNITVPIAF</sequence>
<reference evidence="1 2" key="1">
    <citation type="journal article" date="2019" name="Nat. Ecol. Evol.">
        <title>Megaphylogeny resolves global patterns of mushroom evolution.</title>
        <authorList>
            <person name="Varga T."/>
            <person name="Krizsan K."/>
            <person name="Foldi C."/>
            <person name="Dima B."/>
            <person name="Sanchez-Garcia M."/>
            <person name="Sanchez-Ramirez S."/>
            <person name="Szollosi G.J."/>
            <person name="Szarkandi J.G."/>
            <person name="Papp V."/>
            <person name="Albert L."/>
            <person name="Andreopoulos W."/>
            <person name="Angelini C."/>
            <person name="Antonin V."/>
            <person name="Barry K.W."/>
            <person name="Bougher N.L."/>
            <person name="Buchanan P."/>
            <person name="Buyck B."/>
            <person name="Bense V."/>
            <person name="Catcheside P."/>
            <person name="Chovatia M."/>
            <person name="Cooper J."/>
            <person name="Damon W."/>
            <person name="Desjardin D."/>
            <person name="Finy P."/>
            <person name="Geml J."/>
            <person name="Haridas S."/>
            <person name="Hughes K."/>
            <person name="Justo A."/>
            <person name="Karasinski D."/>
            <person name="Kautmanova I."/>
            <person name="Kiss B."/>
            <person name="Kocsube S."/>
            <person name="Kotiranta H."/>
            <person name="LaButti K.M."/>
            <person name="Lechner B.E."/>
            <person name="Liimatainen K."/>
            <person name="Lipzen A."/>
            <person name="Lukacs Z."/>
            <person name="Mihaltcheva S."/>
            <person name="Morgado L.N."/>
            <person name="Niskanen T."/>
            <person name="Noordeloos M.E."/>
            <person name="Ohm R.A."/>
            <person name="Ortiz-Santana B."/>
            <person name="Ovrebo C."/>
            <person name="Racz N."/>
            <person name="Riley R."/>
            <person name="Savchenko A."/>
            <person name="Shiryaev A."/>
            <person name="Soop K."/>
            <person name="Spirin V."/>
            <person name="Szebenyi C."/>
            <person name="Tomsovsky M."/>
            <person name="Tulloss R.E."/>
            <person name="Uehling J."/>
            <person name="Grigoriev I.V."/>
            <person name="Vagvolgyi C."/>
            <person name="Papp T."/>
            <person name="Martin F.M."/>
            <person name="Miettinen O."/>
            <person name="Hibbett D.S."/>
            <person name="Nagy L.G."/>
        </authorList>
    </citation>
    <scope>NUCLEOTIDE SEQUENCE [LARGE SCALE GENOMIC DNA]</scope>
    <source>
        <strain evidence="1 2">NL-1719</strain>
    </source>
</reference>